<name>A0A8J3N874_9ACTN</name>
<proteinExistence type="predicted"/>
<dbReference type="AlphaFoldDB" id="A0A8J3N874"/>
<organism evidence="2 3">
    <name type="scientific">Actinocatenispora rupis</name>
    <dbReference type="NCBI Taxonomy" id="519421"/>
    <lineage>
        <taxon>Bacteria</taxon>
        <taxon>Bacillati</taxon>
        <taxon>Actinomycetota</taxon>
        <taxon>Actinomycetes</taxon>
        <taxon>Micromonosporales</taxon>
        <taxon>Micromonosporaceae</taxon>
        <taxon>Actinocatenispora</taxon>
    </lineage>
</organism>
<feature type="region of interest" description="Disordered" evidence="1">
    <location>
        <begin position="20"/>
        <end position="48"/>
    </location>
</feature>
<accession>A0A8J3N874</accession>
<comment type="caution">
    <text evidence="2">The sequence shown here is derived from an EMBL/GenBank/DDBJ whole genome shotgun (WGS) entry which is preliminary data.</text>
</comment>
<dbReference type="Proteomes" id="UP000612808">
    <property type="component" value="Unassembled WGS sequence"/>
</dbReference>
<dbReference type="EMBL" id="BOMB01000004">
    <property type="protein sequence ID" value="GID10009.1"/>
    <property type="molecule type" value="Genomic_DNA"/>
</dbReference>
<feature type="compositionally biased region" description="Basic and acidic residues" evidence="1">
    <location>
        <begin position="26"/>
        <end position="42"/>
    </location>
</feature>
<evidence type="ECO:0000313" key="2">
    <source>
        <dbReference type="EMBL" id="GID10009.1"/>
    </source>
</evidence>
<evidence type="ECO:0000313" key="3">
    <source>
        <dbReference type="Proteomes" id="UP000612808"/>
    </source>
</evidence>
<keyword evidence="3" id="KW-1185">Reference proteome</keyword>
<dbReference type="RefSeq" id="WP_203655076.1">
    <property type="nucleotide sequence ID" value="NZ_BAAAZM010000002.1"/>
</dbReference>
<gene>
    <name evidence="2" type="ORF">Aru02nite_08980</name>
</gene>
<protein>
    <submittedName>
        <fullName evidence="2">Uncharacterized protein</fullName>
    </submittedName>
</protein>
<reference evidence="2" key="1">
    <citation type="submission" date="2021-01" db="EMBL/GenBank/DDBJ databases">
        <title>Whole genome shotgun sequence of Actinocatenispora rupis NBRC 107355.</title>
        <authorList>
            <person name="Komaki H."/>
            <person name="Tamura T."/>
        </authorList>
    </citation>
    <scope>NUCLEOTIDE SEQUENCE</scope>
    <source>
        <strain evidence="2">NBRC 107355</strain>
    </source>
</reference>
<sequence length="48" mass="5773">MGIRGWWQRVWRRLRSTGDGTTTVREAQRSNREQLTKYDTRHRGGSRL</sequence>
<evidence type="ECO:0000256" key="1">
    <source>
        <dbReference type="SAM" id="MobiDB-lite"/>
    </source>
</evidence>